<dbReference type="Pfam" id="PF13963">
    <property type="entry name" value="Transpos_assoc"/>
    <property type="match status" value="1"/>
</dbReference>
<proteinExistence type="predicted"/>
<keyword evidence="4" id="KW-1185">Reference proteome</keyword>
<comment type="caution">
    <text evidence="3">The sequence shown here is derived from an EMBL/GenBank/DDBJ whole genome shotgun (WGS) entry which is preliminary data.</text>
</comment>
<dbReference type="OrthoDB" id="638086at2759"/>
<feature type="domain" description="DUF8039" evidence="2">
    <location>
        <begin position="225"/>
        <end position="304"/>
    </location>
</feature>
<dbReference type="PANTHER" id="PTHR33018">
    <property type="entry name" value="OS10G0338966 PROTEIN-RELATED"/>
    <property type="match status" value="1"/>
</dbReference>
<sequence>MDKTWRFQPRASKVYEDEVLNFLDFAISPSNEHTSTKIRCPCKDCKNFRCLSSEEVYDHLVKLSGGDTMDQRNLAKKMTPVQIDITRKAKCVVENLGTTNNLNHRGLRRTAQPEIVSEIVQDRLWTMIKQNFIVPDEARKLALMTMGKDWRKRKVQKRKVIDIEDDLKQALVNYPEDVPYDQWEVFAKQCTTSEYKDQIDAGEVDLTVLFGPERTGRQENHIPSRPVKCKLFCLTPSNVGAIGHWYNEEPTCKVHNVHLGIGMSKVSIQIALKKDVPLAKGNNHLKTIGDPCGSFVAWPTPFIVKE</sequence>
<gene>
    <name evidence="3" type="ORF">GIB67_023723</name>
</gene>
<reference evidence="3 4" key="1">
    <citation type="journal article" date="2020" name="IScience">
        <title>Genome Sequencing of the Endangered Kingdonia uniflora (Circaeasteraceae, Ranunculales) Reveals Potential Mechanisms of Evolutionary Specialization.</title>
        <authorList>
            <person name="Sun Y."/>
            <person name="Deng T."/>
            <person name="Zhang A."/>
            <person name="Moore M.J."/>
            <person name="Landis J.B."/>
            <person name="Lin N."/>
            <person name="Zhang H."/>
            <person name="Zhang X."/>
            <person name="Huang J."/>
            <person name="Zhang X."/>
            <person name="Sun H."/>
            <person name="Wang H."/>
        </authorList>
    </citation>
    <scope>NUCLEOTIDE SEQUENCE [LARGE SCALE GENOMIC DNA]</scope>
    <source>
        <strain evidence="3">TB1705</strain>
        <tissue evidence="3">Leaf</tissue>
    </source>
</reference>
<dbReference type="InterPro" id="IPR058352">
    <property type="entry name" value="DUF8039"/>
</dbReference>
<dbReference type="EMBL" id="JACGCM010001549">
    <property type="protein sequence ID" value="KAF6153946.1"/>
    <property type="molecule type" value="Genomic_DNA"/>
</dbReference>
<protein>
    <recommendedName>
        <fullName evidence="5">Transposase</fullName>
    </recommendedName>
</protein>
<dbReference type="Proteomes" id="UP000541444">
    <property type="component" value="Unassembled WGS sequence"/>
</dbReference>
<dbReference type="AlphaFoldDB" id="A0A7J7MGD7"/>
<dbReference type="PANTHER" id="PTHR33018:SF34">
    <property type="entry name" value="OS02G0472350 PROTEIN"/>
    <property type="match status" value="1"/>
</dbReference>
<evidence type="ECO:0000313" key="3">
    <source>
        <dbReference type="EMBL" id="KAF6153946.1"/>
    </source>
</evidence>
<name>A0A7J7MGD7_9MAGN</name>
<evidence type="ECO:0000313" key="4">
    <source>
        <dbReference type="Proteomes" id="UP000541444"/>
    </source>
</evidence>
<accession>A0A7J7MGD7</accession>
<evidence type="ECO:0000259" key="1">
    <source>
        <dbReference type="Pfam" id="PF13963"/>
    </source>
</evidence>
<evidence type="ECO:0008006" key="5">
    <source>
        <dbReference type="Google" id="ProtNLM"/>
    </source>
</evidence>
<evidence type="ECO:0000259" key="2">
    <source>
        <dbReference type="Pfam" id="PF26133"/>
    </source>
</evidence>
<organism evidence="3 4">
    <name type="scientific">Kingdonia uniflora</name>
    <dbReference type="NCBI Taxonomy" id="39325"/>
    <lineage>
        <taxon>Eukaryota</taxon>
        <taxon>Viridiplantae</taxon>
        <taxon>Streptophyta</taxon>
        <taxon>Embryophyta</taxon>
        <taxon>Tracheophyta</taxon>
        <taxon>Spermatophyta</taxon>
        <taxon>Magnoliopsida</taxon>
        <taxon>Ranunculales</taxon>
        <taxon>Circaeasteraceae</taxon>
        <taxon>Kingdonia</taxon>
    </lineage>
</organism>
<dbReference type="InterPro" id="IPR029480">
    <property type="entry name" value="Transpos_assoc"/>
</dbReference>
<dbReference type="Pfam" id="PF26133">
    <property type="entry name" value="DUF8039"/>
    <property type="match status" value="1"/>
</dbReference>
<feature type="domain" description="Transposase-associated" evidence="1">
    <location>
        <begin position="4"/>
        <end position="62"/>
    </location>
</feature>